<dbReference type="EMBL" id="CP022530">
    <property type="protein sequence ID" value="ASP39525.1"/>
    <property type="molecule type" value="Genomic_DNA"/>
</dbReference>
<gene>
    <name evidence="2" type="ORF">CHH28_12945</name>
</gene>
<feature type="signal peptide" evidence="1">
    <location>
        <begin position="1"/>
        <end position="19"/>
    </location>
</feature>
<accession>A0A222FKG6</accession>
<dbReference type="RefSeq" id="WP_094060703.1">
    <property type="nucleotide sequence ID" value="NZ_CP022530.1"/>
</dbReference>
<organism evidence="2 3">
    <name type="scientific">Bacterioplanes sanyensis</name>
    <dbReference type="NCBI Taxonomy" id="1249553"/>
    <lineage>
        <taxon>Bacteria</taxon>
        <taxon>Pseudomonadati</taxon>
        <taxon>Pseudomonadota</taxon>
        <taxon>Gammaproteobacteria</taxon>
        <taxon>Oceanospirillales</taxon>
        <taxon>Oceanospirillaceae</taxon>
        <taxon>Bacterioplanes</taxon>
    </lineage>
</organism>
<sequence>MKKIIFATVITFYSLVALSDSCGSGVLKLVHSGVMHGTYPKDRYVFSGANMYYANHGRGEVYVPIYKRKFDSLTGRFSSDSKVLDSFNYYGFSDPVYSAESNVIQARSNRFVFERNNTIREQNTGLSSTHGFRSGSMASNSDSSLIISRPGSGAALKVFDVDINTYEVLSSTTIDLDSVGIPGISVFFDRYDIPYALDFDAERGLVLYRLLNDASLEVVADNLQLGFSRSSNEVYFNADASVLTVFNRSSNKIRVLGLSDEASIDFSYVASMDASRVEAIKHSRSRDGVSVVASNSKELGFVDLLLYQVDINSGSVSLLSQIESAFSTSSDKQFIAVDAVDDAYVILDGPRYYSYRVIYSD</sequence>
<dbReference type="AlphaFoldDB" id="A0A222FKG6"/>
<evidence type="ECO:0000313" key="3">
    <source>
        <dbReference type="Proteomes" id="UP000202440"/>
    </source>
</evidence>
<dbReference type="KEGG" id="bsan:CHH28_12945"/>
<feature type="chain" id="PRO_5012827056" evidence="1">
    <location>
        <begin position="20"/>
        <end position="361"/>
    </location>
</feature>
<protein>
    <submittedName>
        <fullName evidence="2">Uncharacterized protein</fullName>
    </submittedName>
</protein>
<evidence type="ECO:0000313" key="2">
    <source>
        <dbReference type="EMBL" id="ASP39525.1"/>
    </source>
</evidence>
<evidence type="ECO:0000256" key="1">
    <source>
        <dbReference type="SAM" id="SignalP"/>
    </source>
</evidence>
<dbReference type="Proteomes" id="UP000202440">
    <property type="component" value="Chromosome"/>
</dbReference>
<name>A0A222FKG6_9GAMM</name>
<keyword evidence="3" id="KW-1185">Reference proteome</keyword>
<keyword evidence="1" id="KW-0732">Signal</keyword>
<reference evidence="2 3" key="1">
    <citation type="submission" date="2017-07" db="EMBL/GenBank/DDBJ databases">
        <title>Annotated genome sequence of Bacterioplanes sanyensis isolated from Red Sea.</title>
        <authorList>
            <person name="Rehman Z.U."/>
        </authorList>
    </citation>
    <scope>NUCLEOTIDE SEQUENCE [LARGE SCALE GENOMIC DNA]</scope>
    <source>
        <strain evidence="2 3">NV9</strain>
    </source>
</reference>
<proteinExistence type="predicted"/>